<feature type="transmembrane region" description="Helical" evidence="7">
    <location>
        <begin position="50"/>
        <end position="75"/>
    </location>
</feature>
<feature type="transmembrane region" description="Helical" evidence="7">
    <location>
        <begin position="120"/>
        <end position="139"/>
    </location>
</feature>
<keyword evidence="5 7" id="KW-0472">Membrane</keyword>
<keyword evidence="3 7" id="KW-0812">Transmembrane</keyword>
<comment type="caution">
    <text evidence="9">The sequence shown here is derived from an EMBL/GenBank/DDBJ whole genome shotgun (WGS) entry which is preliminary data.</text>
</comment>
<protein>
    <recommendedName>
        <fullName evidence="8">Major facilitator superfamily (MFS) profile domain-containing protein</fullName>
    </recommendedName>
</protein>
<dbReference type="InterPro" id="IPR036259">
    <property type="entry name" value="MFS_trans_sf"/>
</dbReference>
<dbReference type="GO" id="GO:0016020">
    <property type="term" value="C:membrane"/>
    <property type="evidence" value="ECO:0007669"/>
    <property type="project" value="UniProtKB-SubCell"/>
</dbReference>
<dbReference type="InterPro" id="IPR011701">
    <property type="entry name" value="MFS"/>
</dbReference>
<dbReference type="GO" id="GO:0022857">
    <property type="term" value="F:transmembrane transporter activity"/>
    <property type="evidence" value="ECO:0007669"/>
    <property type="project" value="InterPro"/>
</dbReference>
<evidence type="ECO:0000313" key="10">
    <source>
        <dbReference type="Proteomes" id="UP001310594"/>
    </source>
</evidence>
<evidence type="ECO:0000256" key="5">
    <source>
        <dbReference type="ARBA" id="ARBA00023136"/>
    </source>
</evidence>
<evidence type="ECO:0000256" key="2">
    <source>
        <dbReference type="ARBA" id="ARBA00022448"/>
    </source>
</evidence>
<dbReference type="Pfam" id="PF07690">
    <property type="entry name" value="MFS_1"/>
    <property type="match status" value="1"/>
</dbReference>
<dbReference type="Gene3D" id="1.20.1250.20">
    <property type="entry name" value="MFS general substrate transporter like domains"/>
    <property type="match status" value="2"/>
</dbReference>
<evidence type="ECO:0000256" key="1">
    <source>
        <dbReference type="ARBA" id="ARBA00004141"/>
    </source>
</evidence>
<feature type="transmembrane region" description="Helical" evidence="7">
    <location>
        <begin position="95"/>
        <end position="113"/>
    </location>
</feature>
<dbReference type="InterPro" id="IPR020846">
    <property type="entry name" value="MFS_dom"/>
</dbReference>
<evidence type="ECO:0000313" key="9">
    <source>
        <dbReference type="EMBL" id="KAK5694528.1"/>
    </source>
</evidence>
<feature type="transmembrane region" description="Helical" evidence="7">
    <location>
        <begin position="412"/>
        <end position="431"/>
    </location>
</feature>
<feature type="transmembrane region" description="Helical" evidence="7">
    <location>
        <begin position="214"/>
        <end position="234"/>
    </location>
</feature>
<feature type="domain" description="Major facilitator superfamily (MFS) profile" evidence="8">
    <location>
        <begin position="54"/>
        <end position="470"/>
    </location>
</feature>
<name>A0AAN7VW06_9PEZI</name>
<organism evidence="9 10">
    <name type="scientific">Elasticomyces elasticus</name>
    <dbReference type="NCBI Taxonomy" id="574655"/>
    <lineage>
        <taxon>Eukaryota</taxon>
        <taxon>Fungi</taxon>
        <taxon>Dikarya</taxon>
        <taxon>Ascomycota</taxon>
        <taxon>Pezizomycotina</taxon>
        <taxon>Dothideomycetes</taxon>
        <taxon>Dothideomycetidae</taxon>
        <taxon>Mycosphaerellales</taxon>
        <taxon>Teratosphaeriaceae</taxon>
        <taxon>Elasticomyces</taxon>
    </lineage>
</organism>
<dbReference type="FunFam" id="1.20.1250.20:FF:000013">
    <property type="entry name" value="MFS general substrate transporter"/>
    <property type="match status" value="1"/>
</dbReference>
<reference evidence="9" key="1">
    <citation type="submission" date="2023-08" db="EMBL/GenBank/DDBJ databases">
        <title>Black Yeasts Isolated from many extreme environments.</title>
        <authorList>
            <person name="Coleine C."/>
            <person name="Stajich J.E."/>
            <person name="Selbmann L."/>
        </authorList>
    </citation>
    <scope>NUCLEOTIDE SEQUENCE</scope>
    <source>
        <strain evidence="9">CCFEE 5810</strain>
    </source>
</reference>
<dbReference type="PANTHER" id="PTHR43791">
    <property type="entry name" value="PERMEASE-RELATED"/>
    <property type="match status" value="1"/>
</dbReference>
<feature type="transmembrane region" description="Helical" evidence="7">
    <location>
        <begin position="379"/>
        <end position="400"/>
    </location>
</feature>
<feature type="transmembrane region" description="Helical" evidence="7">
    <location>
        <begin position="145"/>
        <end position="168"/>
    </location>
</feature>
<sequence length="685" mass="76042">MDRNAVQEKGIVELEQIEIVQDNAAQLQPTHYRPQTDAEKRLDKRVNRKLDLIVVTLLAVEFIFCGIDKTNIGFVATSSFVKDANLAPDDIPNSLSLFSATYVPLQPFMVILARRVGVKYFIGCQLMLWGGLCMCHAAIRGSGTLIALRILIGAAEAGFTQIGMFYMSTLYPKYDVGIRVGMFTGMYSVAGAFAGVLAYGLLRVKSEALHGWQVLFLVEGSITVFLGIISFFLLPKSLSKAWFLTEEERAHAIRRMELDLAGAQEEGDIDSTALSKRDIVDVAKDWKKLMTVICNITTVLPVTAFTTFMPLIVQGMGYSGVQATLMSVPPFVAGTVGLLIIVYSSDHFRERSMHTVGGMSLGIIGLIVMASSTNTQLRYGFAHVCMAGVFVGGPLLAVWIAGNTPWKGTRSVIMGVNGWSNIAGVIAGQLFKSKYRPRYETPLIITMAIMVFGICGLGFLKFMYLRENKKRAREIANWDEADFASEASSKERRGDQKRTFIDTPTDAKGRGVLIDERPPRRIRDVTYFAMELPEMDNHTSEARRTMKKIIGQQIEHDSCRVLTAWNASGLQDPDIFSYLHPHFQARFEKFPFATNSTEYVALLTGISQRNPSRQAEVISACTSVDLSTGHGVVWVTLGMRGIPQSGFENVRREAVVVTTWQRQDDERWLMVEQSNVRGPGRGFVP</sequence>
<dbReference type="PROSITE" id="PS50850">
    <property type="entry name" value="MFS"/>
    <property type="match status" value="1"/>
</dbReference>
<evidence type="ECO:0000256" key="4">
    <source>
        <dbReference type="ARBA" id="ARBA00022989"/>
    </source>
</evidence>
<dbReference type="PANTHER" id="PTHR43791:SF21">
    <property type="entry name" value="MAJOR FACILITATOR SUPERFAMILY (MFS) PROFILE DOMAIN-CONTAINING PROTEIN"/>
    <property type="match status" value="1"/>
</dbReference>
<evidence type="ECO:0000256" key="7">
    <source>
        <dbReference type="SAM" id="Phobius"/>
    </source>
</evidence>
<comment type="subcellular location">
    <subcellularLocation>
        <location evidence="1">Membrane</location>
        <topology evidence="1">Multi-pass membrane protein</topology>
    </subcellularLocation>
</comment>
<feature type="transmembrane region" description="Helical" evidence="7">
    <location>
        <begin position="443"/>
        <end position="464"/>
    </location>
</feature>
<dbReference type="SUPFAM" id="SSF103473">
    <property type="entry name" value="MFS general substrate transporter"/>
    <property type="match status" value="1"/>
</dbReference>
<keyword evidence="2" id="KW-0813">Transport</keyword>
<dbReference type="AlphaFoldDB" id="A0AAN7VW06"/>
<dbReference type="EMBL" id="JAVRQU010000015">
    <property type="protein sequence ID" value="KAK5694528.1"/>
    <property type="molecule type" value="Genomic_DNA"/>
</dbReference>
<feature type="transmembrane region" description="Helical" evidence="7">
    <location>
        <begin position="325"/>
        <end position="343"/>
    </location>
</feature>
<feature type="transmembrane region" description="Helical" evidence="7">
    <location>
        <begin position="180"/>
        <end position="202"/>
    </location>
</feature>
<keyword evidence="4 7" id="KW-1133">Transmembrane helix</keyword>
<evidence type="ECO:0000256" key="6">
    <source>
        <dbReference type="SAM" id="MobiDB-lite"/>
    </source>
</evidence>
<feature type="region of interest" description="Disordered" evidence="6">
    <location>
        <begin position="486"/>
        <end position="506"/>
    </location>
</feature>
<accession>A0AAN7VW06</accession>
<feature type="transmembrane region" description="Helical" evidence="7">
    <location>
        <begin position="355"/>
        <end position="373"/>
    </location>
</feature>
<evidence type="ECO:0000256" key="3">
    <source>
        <dbReference type="ARBA" id="ARBA00022692"/>
    </source>
</evidence>
<dbReference type="Proteomes" id="UP001310594">
    <property type="component" value="Unassembled WGS sequence"/>
</dbReference>
<feature type="compositionally biased region" description="Basic and acidic residues" evidence="6">
    <location>
        <begin position="488"/>
        <end position="506"/>
    </location>
</feature>
<feature type="transmembrane region" description="Helical" evidence="7">
    <location>
        <begin position="292"/>
        <end position="313"/>
    </location>
</feature>
<gene>
    <name evidence="9" type="ORF">LTR97_009118</name>
</gene>
<evidence type="ECO:0000259" key="8">
    <source>
        <dbReference type="PROSITE" id="PS50850"/>
    </source>
</evidence>
<proteinExistence type="predicted"/>